<dbReference type="InterPro" id="IPR050855">
    <property type="entry name" value="NDM-1-like"/>
</dbReference>
<keyword evidence="3" id="KW-0378">Hydrolase</keyword>
<feature type="region of interest" description="Disordered" evidence="1">
    <location>
        <begin position="106"/>
        <end position="175"/>
    </location>
</feature>
<sequence>MAFVRVADGVLVATSRVMATTSTLIRAGDRGVLVDPAWCADELVALADAVDGLGVRVTAGFSTHPHHDHLLWHPRFGGVPRWASPRAVAVVADEREVLLAELLAEPACPGADEPGEPRPAEPGEPRPAGPAEPRPVEPAESGPADPAEPLPGVRVDPRRPTRGRPSPEPSARSFPPEVLALFAQVTALPDAPVVALPEPFGADGPDEPLVAVVHDAHAAGHLALWAPERGVLLVGDMLSDVELPLPFDPDDLEAYLTGLDTLAPYVARARVLVPGHGTPTSDPVARLDVDRRYLAAVLAGRDPDDPRRANPGMPEVHARVRALAAARFG</sequence>
<dbReference type="Pfam" id="PF00753">
    <property type="entry name" value="Lactamase_B"/>
    <property type="match status" value="1"/>
</dbReference>
<proteinExistence type="predicted"/>
<dbReference type="GO" id="GO:0016787">
    <property type="term" value="F:hydrolase activity"/>
    <property type="evidence" value="ECO:0007669"/>
    <property type="project" value="UniProtKB-KW"/>
</dbReference>
<feature type="compositionally biased region" description="Basic and acidic residues" evidence="1">
    <location>
        <begin position="115"/>
        <end position="124"/>
    </location>
</feature>
<feature type="domain" description="Metallo-beta-lactamase" evidence="2">
    <location>
        <begin position="19"/>
        <end position="276"/>
    </location>
</feature>
<dbReference type="PANTHER" id="PTHR42951">
    <property type="entry name" value="METALLO-BETA-LACTAMASE DOMAIN-CONTAINING"/>
    <property type="match status" value="1"/>
</dbReference>
<protein>
    <submittedName>
        <fullName evidence="3">MBL fold metallo-hydrolase</fullName>
        <ecNumber evidence="3">3.-.-.-</ecNumber>
    </submittedName>
</protein>
<organism evidence="3 4">
    <name type="scientific">Actinotalea lenta</name>
    <dbReference type="NCBI Taxonomy" id="3064654"/>
    <lineage>
        <taxon>Bacteria</taxon>
        <taxon>Bacillati</taxon>
        <taxon>Actinomycetota</taxon>
        <taxon>Actinomycetes</taxon>
        <taxon>Micrococcales</taxon>
        <taxon>Cellulomonadaceae</taxon>
        <taxon>Actinotalea</taxon>
    </lineage>
</organism>
<dbReference type="InterPro" id="IPR036866">
    <property type="entry name" value="RibonucZ/Hydroxyglut_hydro"/>
</dbReference>
<dbReference type="Proteomes" id="UP001232536">
    <property type="component" value="Unassembled WGS sequence"/>
</dbReference>
<dbReference type="InterPro" id="IPR001279">
    <property type="entry name" value="Metallo-B-lactamas"/>
</dbReference>
<gene>
    <name evidence="3" type="ORF">Q6348_07320</name>
</gene>
<accession>A0ABT9DDE8</accession>
<dbReference type="RefSeq" id="WP_304600644.1">
    <property type="nucleotide sequence ID" value="NZ_JAUQYP010000001.1"/>
</dbReference>
<comment type="caution">
    <text evidence="3">The sequence shown here is derived from an EMBL/GenBank/DDBJ whole genome shotgun (WGS) entry which is preliminary data.</text>
</comment>
<dbReference type="EC" id="3.-.-.-" evidence="3"/>
<dbReference type="Gene3D" id="3.60.15.10">
    <property type="entry name" value="Ribonuclease Z/Hydroxyacylglutathione hydrolase-like"/>
    <property type="match status" value="1"/>
</dbReference>
<reference evidence="3 4" key="1">
    <citation type="submission" date="2023-07" db="EMBL/GenBank/DDBJ databases">
        <title>Description of novel actinomycetes strains, isolated from tidal flat sediment.</title>
        <authorList>
            <person name="Lu C."/>
        </authorList>
    </citation>
    <scope>NUCLEOTIDE SEQUENCE [LARGE SCALE GENOMIC DNA]</scope>
    <source>
        <strain evidence="3 4">SYSU T00b441</strain>
    </source>
</reference>
<evidence type="ECO:0000313" key="4">
    <source>
        <dbReference type="Proteomes" id="UP001232536"/>
    </source>
</evidence>
<dbReference type="SMART" id="SM00849">
    <property type="entry name" value="Lactamase_B"/>
    <property type="match status" value="1"/>
</dbReference>
<name>A0ABT9DDE8_9CELL</name>
<evidence type="ECO:0000259" key="2">
    <source>
        <dbReference type="SMART" id="SM00849"/>
    </source>
</evidence>
<keyword evidence="4" id="KW-1185">Reference proteome</keyword>
<dbReference type="EMBL" id="JAUQYP010000001">
    <property type="protein sequence ID" value="MDO8107007.1"/>
    <property type="molecule type" value="Genomic_DNA"/>
</dbReference>
<evidence type="ECO:0000256" key="1">
    <source>
        <dbReference type="SAM" id="MobiDB-lite"/>
    </source>
</evidence>
<dbReference type="SUPFAM" id="SSF56281">
    <property type="entry name" value="Metallo-hydrolase/oxidoreductase"/>
    <property type="match status" value="1"/>
</dbReference>
<evidence type="ECO:0000313" key="3">
    <source>
        <dbReference type="EMBL" id="MDO8107007.1"/>
    </source>
</evidence>